<dbReference type="EMBL" id="BARS01036140">
    <property type="protein sequence ID" value="GAG26272.1"/>
    <property type="molecule type" value="Genomic_DNA"/>
</dbReference>
<accession>X0WST3</accession>
<reference evidence="1" key="1">
    <citation type="journal article" date="2014" name="Front. Microbiol.">
        <title>High frequency of phylogenetically diverse reductive dehalogenase-homologous genes in deep subseafloor sedimentary metagenomes.</title>
        <authorList>
            <person name="Kawai M."/>
            <person name="Futagami T."/>
            <person name="Toyoda A."/>
            <person name="Takaki Y."/>
            <person name="Nishi S."/>
            <person name="Hori S."/>
            <person name="Arai W."/>
            <person name="Tsubouchi T."/>
            <person name="Morono Y."/>
            <person name="Uchiyama I."/>
            <person name="Ito T."/>
            <person name="Fujiyama A."/>
            <person name="Inagaki F."/>
            <person name="Takami H."/>
        </authorList>
    </citation>
    <scope>NUCLEOTIDE SEQUENCE</scope>
    <source>
        <strain evidence="1">Expedition CK06-06</strain>
    </source>
</reference>
<sequence length="95" mass="11243">MCAIIILCLQEYKYNSSSKKNEHDIDESEAEEIIPKRIVLFPGIVFIFQDFVFKGELKSFIVPNFRYSFSELNEIHLKPDYKIDCNYRKTGNEKL</sequence>
<name>X0WST3_9ZZZZ</name>
<organism evidence="1">
    <name type="scientific">marine sediment metagenome</name>
    <dbReference type="NCBI Taxonomy" id="412755"/>
    <lineage>
        <taxon>unclassified sequences</taxon>
        <taxon>metagenomes</taxon>
        <taxon>ecological metagenomes</taxon>
    </lineage>
</organism>
<protein>
    <submittedName>
        <fullName evidence="1">Uncharacterized protein</fullName>
    </submittedName>
</protein>
<dbReference type="AlphaFoldDB" id="X0WST3"/>
<evidence type="ECO:0000313" key="1">
    <source>
        <dbReference type="EMBL" id="GAG26272.1"/>
    </source>
</evidence>
<proteinExistence type="predicted"/>
<comment type="caution">
    <text evidence="1">The sequence shown here is derived from an EMBL/GenBank/DDBJ whole genome shotgun (WGS) entry which is preliminary data.</text>
</comment>
<gene>
    <name evidence="1" type="ORF">S01H1_55584</name>
</gene>